<keyword evidence="2" id="KW-1185">Reference proteome</keyword>
<protein>
    <submittedName>
        <fullName evidence="1">Uncharacterized protein</fullName>
    </submittedName>
</protein>
<evidence type="ECO:0000313" key="1">
    <source>
        <dbReference type="EMBL" id="OQD46825.1"/>
    </source>
</evidence>
<organism evidence="1 2">
    <name type="scientific">Candidatus Brocadia sapporoensis</name>
    <dbReference type="NCBI Taxonomy" id="392547"/>
    <lineage>
        <taxon>Bacteria</taxon>
        <taxon>Pseudomonadati</taxon>
        <taxon>Planctomycetota</taxon>
        <taxon>Candidatus Brocadiia</taxon>
        <taxon>Candidatus Brocadiales</taxon>
        <taxon>Candidatus Brocadiaceae</taxon>
        <taxon>Candidatus Brocadia</taxon>
    </lineage>
</organism>
<proteinExistence type="predicted"/>
<accession>A0A1V6M382</accession>
<gene>
    <name evidence="1" type="ORF">BIY37_01385</name>
</gene>
<sequence>MGSFFETLGSYPLYFADERKIAIVITVNKAVTVRNIHKAKFLGKETEIIGEAIKKIKGKVCQSHNRVDGAYHYYAYQ</sequence>
<evidence type="ECO:0000313" key="2">
    <source>
        <dbReference type="Proteomes" id="UP000242219"/>
    </source>
</evidence>
<dbReference type="EMBL" id="MJUW02000019">
    <property type="protein sequence ID" value="OQD46825.1"/>
    <property type="molecule type" value="Genomic_DNA"/>
</dbReference>
<comment type="caution">
    <text evidence="1">The sequence shown here is derived from an EMBL/GenBank/DDBJ whole genome shotgun (WGS) entry which is preliminary data.</text>
</comment>
<dbReference type="Proteomes" id="UP000242219">
    <property type="component" value="Unassembled WGS sequence"/>
</dbReference>
<name>A0A1V6M382_9BACT</name>
<dbReference type="AlphaFoldDB" id="A0A1V6M382"/>
<reference evidence="1 2" key="1">
    <citation type="journal article" date="2016" name="Genome Announc.">
        <title>Draft Genome Sequence of the Anaerobic Ammonium-Oxidizing Bacterium 'Candidatus Brocadia sp. 40'.</title>
        <authorList>
            <person name="Ali M."/>
            <person name="Haroon M.F."/>
            <person name="Narita Y."/>
            <person name="Zhang L."/>
            <person name="Rangel Shaw D."/>
            <person name="Okabe S."/>
            <person name="Saikaly P.E."/>
        </authorList>
    </citation>
    <scope>NUCLEOTIDE SEQUENCE [LARGE SCALE GENOMIC DNA]</scope>
    <source>
        <strain evidence="1 2">40</strain>
    </source>
</reference>